<evidence type="ECO:0000259" key="1">
    <source>
        <dbReference type="PROSITE" id="PS50181"/>
    </source>
</evidence>
<dbReference type="SUPFAM" id="SSF81383">
    <property type="entry name" value="F-box domain"/>
    <property type="match status" value="1"/>
</dbReference>
<dbReference type="InterPro" id="IPR036047">
    <property type="entry name" value="F-box-like_dom_sf"/>
</dbReference>
<dbReference type="Proteomes" id="UP000559027">
    <property type="component" value="Unassembled WGS sequence"/>
</dbReference>
<dbReference type="PROSITE" id="PS50181">
    <property type="entry name" value="FBOX"/>
    <property type="match status" value="1"/>
</dbReference>
<accession>A0A8H5CWZ6</accession>
<dbReference type="Pfam" id="PF12937">
    <property type="entry name" value="F-box-like"/>
    <property type="match status" value="1"/>
</dbReference>
<reference evidence="2 3" key="1">
    <citation type="journal article" date="2020" name="ISME J.">
        <title>Uncovering the hidden diversity of litter-decomposition mechanisms in mushroom-forming fungi.</title>
        <authorList>
            <person name="Floudas D."/>
            <person name="Bentzer J."/>
            <person name="Ahren D."/>
            <person name="Johansson T."/>
            <person name="Persson P."/>
            <person name="Tunlid A."/>
        </authorList>
    </citation>
    <scope>NUCLEOTIDE SEQUENCE [LARGE SCALE GENOMIC DNA]</scope>
    <source>
        <strain evidence="2 3">CBS 146.42</strain>
    </source>
</reference>
<gene>
    <name evidence="2" type="ORF">D9756_009007</name>
</gene>
<feature type="domain" description="F-box" evidence="1">
    <location>
        <begin position="4"/>
        <end position="40"/>
    </location>
</feature>
<evidence type="ECO:0000313" key="2">
    <source>
        <dbReference type="EMBL" id="KAF5349502.1"/>
    </source>
</evidence>
<comment type="caution">
    <text evidence="2">The sequence shown here is derived from an EMBL/GenBank/DDBJ whole genome shotgun (WGS) entry which is preliminary data.</text>
</comment>
<dbReference type="CDD" id="cd09917">
    <property type="entry name" value="F-box_SF"/>
    <property type="match status" value="1"/>
</dbReference>
<dbReference type="Gene3D" id="1.20.1280.50">
    <property type="match status" value="1"/>
</dbReference>
<proteinExistence type="predicted"/>
<organism evidence="2 3">
    <name type="scientific">Leucocoprinus leucothites</name>
    <dbReference type="NCBI Taxonomy" id="201217"/>
    <lineage>
        <taxon>Eukaryota</taxon>
        <taxon>Fungi</taxon>
        <taxon>Dikarya</taxon>
        <taxon>Basidiomycota</taxon>
        <taxon>Agaricomycotina</taxon>
        <taxon>Agaricomycetes</taxon>
        <taxon>Agaricomycetidae</taxon>
        <taxon>Agaricales</taxon>
        <taxon>Agaricineae</taxon>
        <taxon>Agaricaceae</taxon>
        <taxon>Leucocoprinus</taxon>
    </lineage>
</organism>
<name>A0A8H5CWZ6_9AGAR</name>
<keyword evidence="3" id="KW-1185">Reference proteome</keyword>
<dbReference type="InterPro" id="IPR001810">
    <property type="entry name" value="F-box_dom"/>
</dbReference>
<evidence type="ECO:0000313" key="3">
    <source>
        <dbReference type="Proteomes" id="UP000559027"/>
    </source>
</evidence>
<dbReference type="EMBL" id="JAACJO010000016">
    <property type="protein sequence ID" value="KAF5349502.1"/>
    <property type="molecule type" value="Genomic_DNA"/>
</dbReference>
<dbReference type="AlphaFoldDB" id="A0A8H5CWZ6"/>
<dbReference type="OrthoDB" id="2635672at2759"/>
<protein>
    <recommendedName>
        <fullName evidence="1">F-box domain-containing protein</fullName>
    </recommendedName>
</protein>
<sequence>MSYLRSGKYLPNELLLVIFDFLDNDDLCRLITVSIRFRHLSLIVYFAKRNVAVSPRGQIDLPNPAKTKEMLPLIPKARFVTSINRLSCGLHHPPKSLLQSISDLTAVLRRVESVAELTIDFLTTGESWTPALIRQANAGNALVKGLTELFTAAARVSHSIIVRNGASLRLSLQKAEKVGMLRRKLSSSFSPVSRMFSPPKELKRKSSIHQLVAATNDAVRSSLPASFPTKGAVKVFKINSIILLSQPLLDWSIQTLNCNDITDLTFGNIDFRSVDWSFLLPQIHIPALKSLAFRGYTPFNDLVNFLARHETVTSLTVNNIDFEDWGHPSSLTDPSPSTPFSPILENFSAAFSNIKRLSCCPQGLVSLLSDALHPTDPEINLFPNLRAVTVLWSLGIGQQFRASVVGDTLAPIADKLKACEKAVFVVVYRVDLGSAWSACPPPLSIPRPANSLYRSGTLLNTSHIPLNHDIPAIMSNSPVSPETLSSLFAAFTEIRLDVTPRADRDGIPGLTKALAEVFTHIRHFKVEMHSRAGRPTHENHMMKLHLCHNILKQFKHLRAVYIDGVRSKVVQKQG</sequence>